<dbReference type="GO" id="GO:0003964">
    <property type="term" value="F:RNA-directed DNA polymerase activity"/>
    <property type="evidence" value="ECO:0007669"/>
    <property type="project" value="UniProtKB-KW"/>
</dbReference>
<gene>
    <name evidence="19" type="ORF">CCAM_LOCUS10313</name>
</gene>
<evidence type="ECO:0000256" key="11">
    <source>
        <dbReference type="ARBA" id="ARBA00022918"/>
    </source>
</evidence>
<keyword evidence="7" id="KW-0255">Endonuclease</keyword>
<evidence type="ECO:0008006" key="21">
    <source>
        <dbReference type="Google" id="ProtNLM"/>
    </source>
</evidence>
<dbReference type="Pfam" id="PF19259">
    <property type="entry name" value="Ty3_capsid"/>
    <property type="match status" value="1"/>
</dbReference>
<evidence type="ECO:0000256" key="14">
    <source>
        <dbReference type="ARBA" id="ARBA00023172"/>
    </source>
</evidence>
<dbReference type="PANTHER" id="PTHR37984:SF5">
    <property type="entry name" value="PROTEIN NYNRIN-LIKE"/>
    <property type="match status" value="1"/>
</dbReference>
<name>A0A484KYM1_9ASTE</name>
<evidence type="ECO:0000256" key="2">
    <source>
        <dbReference type="ARBA" id="ARBA00022679"/>
    </source>
</evidence>
<dbReference type="InterPro" id="IPR050951">
    <property type="entry name" value="Retrovirus_Pol_polyprotein"/>
</dbReference>
<organism evidence="19 20">
    <name type="scientific">Cuscuta campestris</name>
    <dbReference type="NCBI Taxonomy" id="132261"/>
    <lineage>
        <taxon>Eukaryota</taxon>
        <taxon>Viridiplantae</taxon>
        <taxon>Streptophyta</taxon>
        <taxon>Embryophyta</taxon>
        <taxon>Tracheophyta</taxon>
        <taxon>Spermatophyta</taxon>
        <taxon>Magnoliopsida</taxon>
        <taxon>eudicotyledons</taxon>
        <taxon>Gunneridae</taxon>
        <taxon>Pentapetalae</taxon>
        <taxon>asterids</taxon>
        <taxon>lamiids</taxon>
        <taxon>Solanales</taxon>
        <taxon>Convolvulaceae</taxon>
        <taxon>Cuscuteae</taxon>
        <taxon>Cuscuta</taxon>
        <taxon>Cuscuta subgen. Grammica</taxon>
        <taxon>Cuscuta sect. Cleistogrammica</taxon>
    </lineage>
</organism>
<evidence type="ECO:0000256" key="6">
    <source>
        <dbReference type="ARBA" id="ARBA00022750"/>
    </source>
</evidence>
<feature type="domain" description="Ty3 transposon capsid-like protein" evidence="17">
    <location>
        <begin position="106"/>
        <end position="225"/>
    </location>
</feature>
<dbReference type="InterPro" id="IPR056924">
    <property type="entry name" value="SH3_Tf2-1"/>
</dbReference>
<dbReference type="Gene3D" id="1.10.340.70">
    <property type="match status" value="1"/>
</dbReference>
<dbReference type="GO" id="GO:0004190">
    <property type="term" value="F:aspartic-type endopeptidase activity"/>
    <property type="evidence" value="ECO:0007669"/>
    <property type="project" value="UniProtKB-KW"/>
</dbReference>
<evidence type="ECO:0000256" key="1">
    <source>
        <dbReference type="ARBA" id="ARBA00022670"/>
    </source>
</evidence>
<feature type="domain" description="Integrase zinc-binding" evidence="16">
    <location>
        <begin position="650"/>
        <end position="703"/>
    </location>
</feature>
<keyword evidence="11" id="KW-0695">RNA-directed DNA polymerase</keyword>
<evidence type="ECO:0000259" key="17">
    <source>
        <dbReference type="Pfam" id="PF19259"/>
    </source>
</evidence>
<accession>A0A484KYM1</accession>
<dbReference type="GO" id="GO:0003677">
    <property type="term" value="F:DNA binding"/>
    <property type="evidence" value="ECO:0007669"/>
    <property type="project" value="UniProtKB-KW"/>
</dbReference>
<dbReference type="AlphaFoldDB" id="A0A484KYM1"/>
<evidence type="ECO:0000256" key="5">
    <source>
        <dbReference type="ARBA" id="ARBA00022723"/>
    </source>
</evidence>
<dbReference type="SUPFAM" id="SSF50630">
    <property type="entry name" value="Acid proteases"/>
    <property type="match status" value="1"/>
</dbReference>
<dbReference type="PANTHER" id="PTHR37984">
    <property type="entry name" value="PROTEIN CBG26694"/>
    <property type="match status" value="1"/>
</dbReference>
<evidence type="ECO:0000256" key="12">
    <source>
        <dbReference type="ARBA" id="ARBA00022932"/>
    </source>
</evidence>
<dbReference type="InterPro" id="IPR016197">
    <property type="entry name" value="Chromo-like_dom_sf"/>
</dbReference>
<evidence type="ECO:0000259" key="18">
    <source>
        <dbReference type="Pfam" id="PF24626"/>
    </source>
</evidence>
<dbReference type="GO" id="GO:0015074">
    <property type="term" value="P:DNA integration"/>
    <property type="evidence" value="ECO:0007669"/>
    <property type="project" value="UniProtKB-KW"/>
</dbReference>
<feature type="compositionally biased region" description="Pro residues" evidence="15">
    <location>
        <begin position="260"/>
        <end position="270"/>
    </location>
</feature>
<keyword evidence="8" id="KW-0378">Hydrolase</keyword>
<dbReference type="SUPFAM" id="SSF54160">
    <property type="entry name" value="Chromo domain-like"/>
    <property type="match status" value="1"/>
</dbReference>
<evidence type="ECO:0000256" key="10">
    <source>
        <dbReference type="ARBA" id="ARBA00022908"/>
    </source>
</evidence>
<dbReference type="FunFam" id="1.10.340.70:FF:000001">
    <property type="entry name" value="Retrovirus-related Pol polyprotein from transposon gypsy-like Protein"/>
    <property type="match status" value="1"/>
</dbReference>
<feature type="compositionally biased region" description="Polar residues" evidence="15">
    <location>
        <begin position="271"/>
        <end position="280"/>
    </location>
</feature>
<dbReference type="Pfam" id="PF08284">
    <property type="entry name" value="RVP_2"/>
    <property type="match status" value="1"/>
</dbReference>
<dbReference type="GO" id="GO:0006508">
    <property type="term" value="P:proteolysis"/>
    <property type="evidence" value="ECO:0007669"/>
    <property type="project" value="UniProtKB-KW"/>
</dbReference>
<dbReference type="InterPro" id="IPR021109">
    <property type="entry name" value="Peptidase_aspartic_dom_sf"/>
</dbReference>
<feature type="domain" description="Tf2-1-like SH3-like" evidence="18">
    <location>
        <begin position="717"/>
        <end position="781"/>
    </location>
</feature>
<keyword evidence="14" id="KW-0233">DNA recombination</keyword>
<evidence type="ECO:0000256" key="7">
    <source>
        <dbReference type="ARBA" id="ARBA00022759"/>
    </source>
</evidence>
<evidence type="ECO:0000313" key="19">
    <source>
        <dbReference type="EMBL" id="VFQ68537.1"/>
    </source>
</evidence>
<dbReference type="InterPro" id="IPR045358">
    <property type="entry name" value="Ty3_capsid"/>
</dbReference>
<dbReference type="Pfam" id="PF17921">
    <property type="entry name" value="Integrase_H2C2"/>
    <property type="match status" value="1"/>
</dbReference>
<sequence>MASSDQPHTSLTLNDVMHAIEELGKDLQATKSRVAELADSRRTTFGENPRYFSATNSGWRPPASRTTPPTLDPAPRMRVDAPRFSGEDPTGWIFRVQKYFDYFLTPEPERWHLVAMFIDHPASEWFHYFQANNPMATWPEFLDAVQQRFDPTYYENYVGLLSKLTQSSTILAYQTEFETILNKVSGVPESTLIAMYIAGLKQPIRREVNLRNPTTLPLTFALARELSACHLEAAGSYSRELRRPWSARPPTTPSAGLLPTPGPSSRPSPVPQASHNSESSPKLPVVRLTNAEKTERTKKGLCWYCDEKWIAGQNCKHRFLLLMGPDEEDAEPLEQLDTPNSDDLIIADISSMHALAGSPNPRALKLAGMVNGSAVQVLLDSGSTHNFIHPGVAERLQLVLHPVPSFRVYVGNGDSLRCAYACPQTAISLQGHAFLIDLYLLEIHGTDVVLGVQWLQTLGKVAHDYAQMTMEFMWQGNSITLHGNTPSPRQISYGQFCTMVAASTSWALYELVVSQPEKAPPGDAHMDVPTDVPSSLRAVILDHVIQTPDQQFYIRKLMGFKFRIEYKTGTSNRAADALSRRDEDDATVLFVATAQPLPLLLDSLRAENGALPDLQRLHAECEAGRAPSHISVQEGLLYYKRRLYVSPGSPLRDRILTEFHSTPLAGHQGVERTFRRIAAVFYWPGLRREVRRFVASCENRMRAQANKHRRDVSFDVGDWVLLKLQPYRQYSIARPLSAKLGHCYYGPFEILERVGSVAYRLRLPEGCRIHDVFHVSLLRPFIRRPDSDPNPTLPDSFFKGRPISVPVSALQQRMVLVDGKPQQQWQIRWSDVADGGFTWEPVEDLLQHFPDLRLEDKADSNPGELIRDR</sequence>
<dbReference type="EMBL" id="OOIL02000693">
    <property type="protein sequence ID" value="VFQ68537.1"/>
    <property type="molecule type" value="Genomic_DNA"/>
</dbReference>
<keyword evidence="10" id="KW-0229">DNA integration</keyword>
<feature type="region of interest" description="Disordered" evidence="15">
    <location>
        <begin position="56"/>
        <end position="76"/>
    </location>
</feature>
<dbReference type="GO" id="GO:0003887">
    <property type="term" value="F:DNA-directed DNA polymerase activity"/>
    <property type="evidence" value="ECO:0007669"/>
    <property type="project" value="UniProtKB-KW"/>
</dbReference>
<evidence type="ECO:0000259" key="16">
    <source>
        <dbReference type="Pfam" id="PF17921"/>
    </source>
</evidence>
<keyword evidence="6" id="KW-0064">Aspartyl protease</keyword>
<keyword evidence="13" id="KW-0238">DNA-binding</keyword>
<evidence type="ECO:0000256" key="4">
    <source>
        <dbReference type="ARBA" id="ARBA00022722"/>
    </source>
</evidence>
<protein>
    <recommendedName>
        <fullName evidence="21">Ty3 transposon capsid-like protein domain-containing protein</fullName>
    </recommendedName>
</protein>
<evidence type="ECO:0000313" key="20">
    <source>
        <dbReference type="Proteomes" id="UP000595140"/>
    </source>
</evidence>
<keyword evidence="3" id="KW-0548">Nucleotidyltransferase</keyword>
<keyword evidence="9" id="KW-0460">Magnesium</keyword>
<evidence type="ECO:0000256" key="9">
    <source>
        <dbReference type="ARBA" id="ARBA00022842"/>
    </source>
</evidence>
<dbReference type="OrthoDB" id="5554229at2759"/>
<evidence type="ECO:0000256" key="13">
    <source>
        <dbReference type="ARBA" id="ARBA00023125"/>
    </source>
</evidence>
<evidence type="ECO:0000256" key="8">
    <source>
        <dbReference type="ARBA" id="ARBA00022801"/>
    </source>
</evidence>
<feature type="region of interest" description="Disordered" evidence="15">
    <location>
        <begin position="240"/>
        <end position="291"/>
    </location>
</feature>
<keyword evidence="4" id="KW-0540">Nuclease</keyword>
<proteinExistence type="predicted"/>
<evidence type="ECO:0000256" key="15">
    <source>
        <dbReference type="SAM" id="MobiDB-lite"/>
    </source>
</evidence>
<dbReference type="GO" id="GO:0006310">
    <property type="term" value="P:DNA recombination"/>
    <property type="evidence" value="ECO:0007669"/>
    <property type="project" value="UniProtKB-KW"/>
</dbReference>
<dbReference type="InterPro" id="IPR041588">
    <property type="entry name" value="Integrase_H2C2"/>
</dbReference>
<dbReference type="GO" id="GO:0004519">
    <property type="term" value="F:endonuclease activity"/>
    <property type="evidence" value="ECO:0007669"/>
    <property type="project" value="UniProtKB-KW"/>
</dbReference>
<keyword evidence="2" id="KW-0808">Transferase</keyword>
<dbReference type="Gene3D" id="2.40.70.10">
    <property type="entry name" value="Acid Proteases"/>
    <property type="match status" value="1"/>
</dbReference>
<keyword evidence="20" id="KW-1185">Reference proteome</keyword>
<evidence type="ECO:0000256" key="3">
    <source>
        <dbReference type="ARBA" id="ARBA00022695"/>
    </source>
</evidence>
<dbReference type="GO" id="GO:0046872">
    <property type="term" value="F:metal ion binding"/>
    <property type="evidence" value="ECO:0007669"/>
    <property type="project" value="UniProtKB-KW"/>
</dbReference>
<dbReference type="Pfam" id="PF24626">
    <property type="entry name" value="SH3_Tf2-1"/>
    <property type="match status" value="1"/>
</dbReference>
<keyword evidence="12" id="KW-0239">DNA-directed DNA polymerase</keyword>
<dbReference type="CDD" id="cd00303">
    <property type="entry name" value="retropepsin_like"/>
    <property type="match status" value="1"/>
</dbReference>
<dbReference type="Proteomes" id="UP000595140">
    <property type="component" value="Unassembled WGS sequence"/>
</dbReference>
<keyword evidence="5" id="KW-0479">Metal-binding</keyword>
<reference evidence="19 20" key="1">
    <citation type="submission" date="2018-04" db="EMBL/GenBank/DDBJ databases">
        <authorList>
            <person name="Vogel A."/>
        </authorList>
    </citation>
    <scope>NUCLEOTIDE SEQUENCE [LARGE SCALE GENOMIC DNA]</scope>
</reference>
<keyword evidence="1" id="KW-0645">Protease</keyword>
<feature type="compositionally biased region" description="Polar residues" evidence="15">
    <location>
        <begin position="56"/>
        <end position="69"/>
    </location>
</feature>